<accession>A0ABT5UF62</accession>
<keyword evidence="2" id="KW-1185">Reference proteome</keyword>
<gene>
    <name evidence="1" type="ORF">ORQ98_23945</name>
</gene>
<dbReference type="RefSeq" id="WP_274691330.1">
    <property type="nucleotide sequence ID" value="NZ_JAPMOU010000049.1"/>
</dbReference>
<name>A0ABT5UF62_9GAMM</name>
<evidence type="ECO:0000313" key="1">
    <source>
        <dbReference type="EMBL" id="MDE1465020.1"/>
    </source>
</evidence>
<comment type="caution">
    <text evidence="1">The sequence shown here is derived from an EMBL/GenBank/DDBJ whole genome shotgun (WGS) entry which is preliminary data.</text>
</comment>
<dbReference type="EMBL" id="JAPMOU010000049">
    <property type="protein sequence ID" value="MDE1465020.1"/>
    <property type="molecule type" value="Genomic_DNA"/>
</dbReference>
<organism evidence="1 2">
    <name type="scientific">Spartinivicinus poritis</name>
    <dbReference type="NCBI Taxonomy" id="2994640"/>
    <lineage>
        <taxon>Bacteria</taxon>
        <taxon>Pseudomonadati</taxon>
        <taxon>Pseudomonadota</taxon>
        <taxon>Gammaproteobacteria</taxon>
        <taxon>Oceanospirillales</taxon>
        <taxon>Zooshikellaceae</taxon>
        <taxon>Spartinivicinus</taxon>
    </lineage>
</organism>
<reference evidence="1 2" key="1">
    <citation type="submission" date="2022-11" db="EMBL/GenBank/DDBJ databases">
        <title>Spartinivicinus poritis sp. nov., isolated from scleractinian coral Porites lutea.</title>
        <authorList>
            <person name="Zhang G."/>
            <person name="Cai L."/>
            <person name="Wei Q."/>
        </authorList>
    </citation>
    <scope>NUCLEOTIDE SEQUENCE [LARGE SCALE GENOMIC DNA]</scope>
    <source>
        <strain evidence="1 2">A2-2</strain>
    </source>
</reference>
<protein>
    <submittedName>
        <fullName evidence="1">Uncharacterized protein</fullName>
    </submittedName>
</protein>
<evidence type="ECO:0000313" key="2">
    <source>
        <dbReference type="Proteomes" id="UP001528823"/>
    </source>
</evidence>
<proteinExistence type="predicted"/>
<dbReference type="Proteomes" id="UP001528823">
    <property type="component" value="Unassembled WGS sequence"/>
</dbReference>
<sequence length="136" mass="15023">MDHCNNGKCQTDKSTTMPRLKAFLDKQSAFDVSMTLAELSEKLGDSSGCEVAGYVFVWDKYVYDVAVSDTISVNQDALALHSAKSRAVLNLNTQMSELIQQARDEKLDEVAGYIYTEDKYTFIVASAEAELAHPPC</sequence>